<organism evidence="3 4">
    <name type="scientific">Wickerhamomyces pijperi</name>
    <name type="common">Yeast</name>
    <name type="synonym">Pichia pijperi</name>
    <dbReference type="NCBI Taxonomy" id="599730"/>
    <lineage>
        <taxon>Eukaryota</taxon>
        <taxon>Fungi</taxon>
        <taxon>Dikarya</taxon>
        <taxon>Ascomycota</taxon>
        <taxon>Saccharomycotina</taxon>
        <taxon>Saccharomycetes</taxon>
        <taxon>Phaffomycetales</taxon>
        <taxon>Wickerhamomycetaceae</taxon>
        <taxon>Wickerhamomyces</taxon>
    </lineage>
</organism>
<evidence type="ECO:0000313" key="3">
    <source>
        <dbReference type="EMBL" id="KAH3681581.1"/>
    </source>
</evidence>
<proteinExistence type="predicted"/>
<dbReference type="AlphaFoldDB" id="A0A9P8Q042"/>
<evidence type="ECO:0000313" key="4">
    <source>
        <dbReference type="Proteomes" id="UP000774326"/>
    </source>
</evidence>
<comment type="caution">
    <text evidence="3">The sequence shown here is derived from an EMBL/GenBank/DDBJ whole genome shotgun (WGS) entry which is preliminary data.</text>
</comment>
<protein>
    <submittedName>
        <fullName evidence="3">Uncharacterized protein</fullName>
    </submittedName>
</protein>
<feature type="chain" id="PRO_5040190372" evidence="2">
    <location>
        <begin position="20"/>
        <end position="201"/>
    </location>
</feature>
<keyword evidence="2" id="KW-0732">Signal</keyword>
<feature type="region of interest" description="Disordered" evidence="1">
    <location>
        <begin position="102"/>
        <end position="132"/>
    </location>
</feature>
<evidence type="ECO:0000256" key="1">
    <source>
        <dbReference type="SAM" id="MobiDB-lite"/>
    </source>
</evidence>
<keyword evidence="4" id="KW-1185">Reference proteome</keyword>
<name>A0A9P8Q042_WICPI</name>
<reference evidence="3" key="2">
    <citation type="submission" date="2021-01" db="EMBL/GenBank/DDBJ databases">
        <authorList>
            <person name="Schikora-Tamarit M.A."/>
        </authorList>
    </citation>
    <scope>NUCLEOTIDE SEQUENCE</scope>
    <source>
        <strain evidence="3">CBS2887</strain>
    </source>
</reference>
<gene>
    <name evidence="3" type="ORF">WICPIJ_007455</name>
</gene>
<dbReference type="EMBL" id="JAEUBG010004367">
    <property type="protein sequence ID" value="KAH3681581.1"/>
    <property type="molecule type" value="Genomic_DNA"/>
</dbReference>
<sequence>MGKICLMIQLTTLLRIIFARSGISYHNIVPVSKTGLYASMVGKIEGISQLGNMQDTRSHTLASPYFSEDLLGRPYSLTEQYVDKDLCDDIWTKSLEMAKVEEEKKEAQRKRSSSSAETAIEQPDKRRKVVTSSASGAVQHGLQYTYHFLSTSTAFQVQSSFQAQVPFLTISNTGIEFSEELKNELDFYILKSKASAAAGNM</sequence>
<dbReference type="Proteomes" id="UP000774326">
    <property type="component" value="Unassembled WGS sequence"/>
</dbReference>
<reference evidence="3" key="1">
    <citation type="journal article" date="2021" name="Open Biol.">
        <title>Shared evolutionary footprints suggest mitochondrial oxidative damage underlies multiple complex I losses in fungi.</title>
        <authorList>
            <person name="Schikora-Tamarit M.A."/>
            <person name="Marcet-Houben M."/>
            <person name="Nosek J."/>
            <person name="Gabaldon T."/>
        </authorList>
    </citation>
    <scope>NUCLEOTIDE SEQUENCE</scope>
    <source>
        <strain evidence="3">CBS2887</strain>
    </source>
</reference>
<evidence type="ECO:0000256" key="2">
    <source>
        <dbReference type="SAM" id="SignalP"/>
    </source>
</evidence>
<feature type="signal peptide" evidence="2">
    <location>
        <begin position="1"/>
        <end position="19"/>
    </location>
</feature>
<accession>A0A9P8Q042</accession>